<gene>
    <name evidence="1" type="ORF">MKW98_028866</name>
</gene>
<dbReference type="EMBL" id="JAJJMB010014829">
    <property type="protein sequence ID" value="KAI3857602.1"/>
    <property type="molecule type" value="Genomic_DNA"/>
</dbReference>
<protein>
    <submittedName>
        <fullName evidence="1">Uncharacterized protein</fullName>
    </submittedName>
</protein>
<proteinExistence type="predicted"/>
<comment type="caution">
    <text evidence="1">The sequence shown here is derived from an EMBL/GenBank/DDBJ whole genome shotgun (WGS) entry which is preliminary data.</text>
</comment>
<dbReference type="Proteomes" id="UP001202328">
    <property type="component" value="Unassembled WGS sequence"/>
</dbReference>
<reference evidence="1" key="1">
    <citation type="submission" date="2022-04" db="EMBL/GenBank/DDBJ databases">
        <title>A functionally conserved STORR gene fusion in Papaver species that diverged 16.8 million years ago.</title>
        <authorList>
            <person name="Catania T."/>
        </authorList>
    </citation>
    <scope>NUCLEOTIDE SEQUENCE</scope>
    <source>
        <strain evidence="1">S-188037</strain>
    </source>
</reference>
<keyword evidence="2" id="KW-1185">Reference proteome</keyword>
<accession>A0AAD4X6R2</accession>
<organism evidence="1 2">
    <name type="scientific">Papaver atlanticum</name>
    <dbReference type="NCBI Taxonomy" id="357466"/>
    <lineage>
        <taxon>Eukaryota</taxon>
        <taxon>Viridiplantae</taxon>
        <taxon>Streptophyta</taxon>
        <taxon>Embryophyta</taxon>
        <taxon>Tracheophyta</taxon>
        <taxon>Spermatophyta</taxon>
        <taxon>Magnoliopsida</taxon>
        <taxon>Ranunculales</taxon>
        <taxon>Papaveraceae</taxon>
        <taxon>Papaveroideae</taxon>
        <taxon>Papaver</taxon>
    </lineage>
</organism>
<evidence type="ECO:0000313" key="2">
    <source>
        <dbReference type="Proteomes" id="UP001202328"/>
    </source>
</evidence>
<dbReference type="AlphaFoldDB" id="A0AAD4X6R2"/>
<sequence>MGLIKRICSRDGVLLRFVVCNCLQVAVMQKLSAKGLSELAGQTQCCNFNMLSLPAPSSELDREKINMEVVVFPDLLKYETIFKDGAKIQSGWCLRWLRGEEQLTQLARELFSRWQRL</sequence>
<evidence type="ECO:0000313" key="1">
    <source>
        <dbReference type="EMBL" id="KAI3857602.1"/>
    </source>
</evidence>
<name>A0AAD4X6R2_9MAGN</name>